<dbReference type="EMBL" id="NIGF01000003">
    <property type="protein sequence ID" value="PQV64885.1"/>
    <property type="molecule type" value="Genomic_DNA"/>
</dbReference>
<dbReference type="InParanoid" id="A0A2S8SVS0"/>
<dbReference type="FunCoup" id="A0A2S8SVS0">
    <property type="interactions" value="156"/>
</dbReference>
<proteinExistence type="predicted"/>
<sequence length="196" mass="21005">MTLLPSDSSFSNAPRIAGICGSLNPSSATRRALILALEGARRAGATTHLLDLRDFHLPFAESGFDLADFPDVERFNQLVRESDGLIWATPEYHGSFSGALKNALDLGSFPEYEGKMIALLGVAAGQIGAINALSHLRSVGRQLHAWVLPHQVSVARAYAAFDENGRLKDENLAASVEKLGAEVALWAARHAGTDNK</sequence>
<dbReference type="PANTHER" id="PTHR30543">
    <property type="entry name" value="CHROMATE REDUCTASE"/>
    <property type="match status" value="1"/>
</dbReference>
<protein>
    <submittedName>
        <fullName evidence="2">FMN reductase</fullName>
    </submittedName>
</protein>
<organism evidence="2 3">
    <name type="scientific">Abditibacterium utsteinense</name>
    <dbReference type="NCBI Taxonomy" id="1960156"/>
    <lineage>
        <taxon>Bacteria</taxon>
        <taxon>Pseudomonadati</taxon>
        <taxon>Abditibacteriota</taxon>
        <taxon>Abditibacteriia</taxon>
        <taxon>Abditibacteriales</taxon>
        <taxon>Abditibacteriaceae</taxon>
        <taxon>Abditibacterium</taxon>
    </lineage>
</organism>
<dbReference type="GO" id="GO:0005829">
    <property type="term" value="C:cytosol"/>
    <property type="evidence" value="ECO:0007669"/>
    <property type="project" value="TreeGrafter"/>
</dbReference>
<keyword evidence="3" id="KW-1185">Reference proteome</keyword>
<dbReference type="InterPro" id="IPR050712">
    <property type="entry name" value="NAD(P)H-dep_reductase"/>
</dbReference>
<evidence type="ECO:0000259" key="1">
    <source>
        <dbReference type="Pfam" id="PF03358"/>
    </source>
</evidence>
<accession>A0A2S8SVS0</accession>
<reference evidence="2 3" key="1">
    <citation type="journal article" date="2018" name="Syst. Appl. Microbiol.">
        <title>Abditibacterium utsteinense sp. nov., the first cultivated member of candidate phylum FBP, isolated from ice-free Antarctic soil samples.</title>
        <authorList>
            <person name="Tahon G."/>
            <person name="Tytgat B."/>
            <person name="Lebbe L."/>
            <person name="Carlier A."/>
            <person name="Willems A."/>
        </authorList>
    </citation>
    <scope>NUCLEOTIDE SEQUENCE [LARGE SCALE GENOMIC DNA]</scope>
    <source>
        <strain evidence="2 3">LMG 29911</strain>
    </source>
</reference>
<dbReference type="GO" id="GO:0010181">
    <property type="term" value="F:FMN binding"/>
    <property type="evidence" value="ECO:0007669"/>
    <property type="project" value="TreeGrafter"/>
</dbReference>
<dbReference type="Pfam" id="PF03358">
    <property type="entry name" value="FMN_red"/>
    <property type="match status" value="1"/>
</dbReference>
<gene>
    <name evidence="2" type="ORF">B1R32_103152</name>
</gene>
<dbReference type="SUPFAM" id="SSF52218">
    <property type="entry name" value="Flavoproteins"/>
    <property type="match status" value="1"/>
</dbReference>
<evidence type="ECO:0000313" key="2">
    <source>
        <dbReference type="EMBL" id="PQV64885.1"/>
    </source>
</evidence>
<comment type="caution">
    <text evidence="2">The sequence shown here is derived from an EMBL/GenBank/DDBJ whole genome shotgun (WGS) entry which is preliminary data.</text>
</comment>
<dbReference type="PANTHER" id="PTHR30543:SF21">
    <property type="entry name" value="NAD(P)H-DEPENDENT FMN REDUCTASE LOT6"/>
    <property type="match status" value="1"/>
</dbReference>
<dbReference type="Proteomes" id="UP000237684">
    <property type="component" value="Unassembled WGS sequence"/>
</dbReference>
<dbReference type="OrthoDB" id="9812295at2"/>
<feature type="domain" description="NADPH-dependent FMN reductase-like" evidence="1">
    <location>
        <begin position="14"/>
        <end position="157"/>
    </location>
</feature>
<evidence type="ECO:0000313" key="3">
    <source>
        <dbReference type="Proteomes" id="UP000237684"/>
    </source>
</evidence>
<dbReference type="AlphaFoldDB" id="A0A2S8SVS0"/>
<dbReference type="RefSeq" id="WP_105482760.1">
    <property type="nucleotide sequence ID" value="NZ_NIGF01000003.1"/>
</dbReference>
<dbReference type="Gene3D" id="3.40.50.360">
    <property type="match status" value="1"/>
</dbReference>
<dbReference type="InterPro" id="IPR005025">
    <property type="entry name" value="FMN_Rdtase-like_dom"/>
</dbReference>
<name>A0A2S8SVS0_9BACT</name>
<dbReference type="InterPro" id="IPR029039">
    <property type="entry name" value="Flavoprotein-like_sf"/>
</dbReference>
<dbReference type="GO" id="GO:0016491">
    <property type="term" value="F:oxidoreductase activity"/>
    <property type="evidence" value="ECO:0007669"/>
    <property type="project" value="InterPro"/>
</dbReference>